<evidence type="ECO:0008006" key="4">
    <source>
        <dbReference type="Google" id="ProtNLM"/>
    </source>
</evidence>
<name>A0A329QNN1_9BACL</name>
<accession>A0A329QNN1</accession>
<feature type="transmembrane region" description="Helical" evidence="1">
    <location>
        <begin position="83"/>
        <end position="101"/>
    </location>
</feature>
<evidence type="ECO:0000313" key="2">
    <source>
        <dbReference type="EMBL" id="RAW13863.1"/>
    </source>
</evidence>
<gene>
    <name evidence="2" type="ORF">DC345_17060</name>
</gene>
<feature type="transmembrane region" description="Helical" evidence="1">
    <location>
        <begin position="51"/>
        <end position="71"/>
    </location>
</feature>
<dbReference type="AlphaFoldDB" id="A0A329QNN1"/>
<proteinExistence type="predicted"/>
<protein>
    <recommendedName>
        <fullName evidence="4">DUF1453 domain-containing protein</fullName>
    </recommendedName>
</protein>
<keyword evidence="1" id="KW-1133">Transmembrane helix</keyword>
<reference evidence="2 3" key="1">
    <citation type="submission" date="2018-04" db="EMBL/GenBank/DDBJ databases">
        <title>Paenibacillus taichungensis Genome sequencing and assembly.</title>
        <authorList>
            <person name="Xu J."/>
            <person name="Rensing C."/>
            <person name="Mazhar H.S."/>
        </authorList>
    </citation>
    <scope>NUCLEOTIDE SEQUENCE [LARGE SCALE GENOMIC DNA]</scope>
    <source>
        <strain evidence="2 3">NC1</strain>
    </source>
</reference>
<dbReference type="Proteomes" id="UP000250642">
    <property type="component" value="Unassembled WGS sequence"/>
</dbReference>
<organism evidence="2 3">
    <name type="scientific">Paenibacillus taichungensis</name>
    <dbReference type="NCBI Taxonomy" id="484184"/>
    <lineage>
        <taxon>Bacteria</taxon>
        <taxon>Bacillati</taxon>
        <taxon>Bacillota</taxon>
        <taxon>Bacilli</taxon>
        <taxon>Bacillales</taxon>
        <taxon>Paenibacillaceae</taxon>
        <taxon>Paenibacillus</taxon>
    </lineage>
</organism>
<evidence type="ECO:0000256" key="1">
    <source>
        <dbReference type="SAM" id="Phobius"/>
    </source>
</evidence>
<keyword evidence="1" id="KW-0812">Transmembrane</keyword>
<dbReference type="EMBL" id="QEVW01000010">
    <property type="protein sequence ID" value="RAW13863.1"/>
    <property type="molecule type" value="Genomic_DNA"/>
</dbReference>
<dbReference type="RefSeq" id="WP_113054078.1">
    <property type="nucleotide sequence ID" value="NZ_CP175536.1"/>
</dbReference>
<feature type="transmembrane region" description="Helical" evidence="1">
    <location>
        <begin position="113"/>
        <end position="136"/>
    </location>
</feature>
<keyword evidence="1" id="KW-0472">Membrane</keyword>
<sequence length="148" mass="16434">MMNIVIVAVIVLLLSLREKEVKTSRLWILPAILAYWVLSSVVNTPLTVGNILLYIVFLIIGCGIGAWRVHLEQLRIHPTTGKMMSKGSLASSLLLIAVMVLRQLASQWDVHHAVVSLSSALLFLPLGSIAARRYFLYAKVQRFQGRGV</sequence>
<comment type="caution">
    <text evidence="2">The sequence shown here is derived from an EMBL/GenBank/DDBJ whole genome shotgun (WGS) entry which is preliminary data.</text>
</comment>
<evidence type="ECO:0000313" key="3">
    <source>
        <dbReference type="Proteomes" id="UP000250642"/>
    </source>
</evidence>